<dbReference type="RefSeq" id="WP_147285357.1">
    <property type="nucleotide sequence ID" value="NZ_UGQC01000005.1"/>
</dbReference>
<keyword evidence="2" id="KW-1185">Reference proteome</keyword>
<protein>
    <submittedName>
        <fullName evidence="1">Uncharacterized protein</fullName>
    </submittedName>
</protein>
<gene>
    <name evidence="1" type="ORF">NCTC7911_03117</name>
</gene>
<dbReference type="AlphaFoldDB" id="A0A378UC31"/>
<evidence type="ECO:0000313" key="2">
    <source>
        <dbReference type="Proteomes" id="UP000254107"/>
    </source>
</evidence>
<dbReference type="EMBL" id="UGQC01000005">
    <property type="protein sequence ID" value="STZ74936.1"/>
    <property type="molecule type" value="Genomic_DNA"/>
</dbReference>
<proteinExistence type="predicted"/>
<organism evidence="1 2">
    <name type="scientific">Moraxella lacunata</name>
    <dbReference type="NCBI Taxonomy" id="477"/>
    <lineage>
        <taxon>Bacteria</taxon>
        <taxon>Pseudomonadati</taxon>
        <taxon>Pseudomonadota</taxon>
        <taxon>Gammaproteobacteria</taxon>
        <taxon>Moraxellales</taxon>
        <taxon>Moraxellaceae</taxon>
        <taxon>Moraxella</taxon>
    </lineage>
</organism>
<evidence type="ECO:0000313" key="1">
    <source>
        <dbReference type="EMBL" id="STZ74936.1"/>
    </source>
</evidence>
<dbReference type="Proteomes" id="UP000254107">
    <property type="component" value="Unassembled WGS sequence"/>
</dbReference>
<reference evidence="1 2" key="1">
    <citation type="submission" date="2018-06" db="EMBL/GenBank/DDBJ databases">
        <authorList>
            <consortium name="Pathogen Informatics"/>
            <person name="Doyle S."/>
        </authorList>
    </citation>
    <scope>NUCLEOTIDE SEQUENCE [LARGE SCALE GENOMIC DNA]</scope>
    <source>
        <strain evidence="1 2">NCTC7911</strain>
    </source>
</reference>
<accession>A0A378UC31</accession>
<sequence length="100" mass="11774">MQPEPYSLNFYANLDYGSYLGHHFHNVVFLSVQNLERWIVEFLNPNVSMSFISVGVQRLIIDIENKDVHEIRRFVLGADKDFDKQCQQIIEFVRANNKVD</sequence>
<name>A0A378UC31_MORLA</name>
<dbReference type="GeneID" id="302271572"/>